<feature type="non-terminal residue" evidence="1">
    <location>
        <position position="1"/>
    </location>
</feature>
<organism evidence="1">
    <name type="scientific">marine sediment metagenome</name>
    <dbReference type="NCBI Taxonomy" id="412755"/>
    <lineage>
        <taxon>unclassified sequences</taxon>
        <taxon>metagenomes</taxon>
        <taxon>ecological metagenomes</taxon>
    </lineage>
</organism>
<name>X0SY25_9ZZZZ</name>
<gene>
    <name evidence="1" type="ORF">S01H1_03883</name>
</gene>
<evidence type="ECO:0000313" key="1">
    <source>
        <dbReference type="EMBL" id="GAF80832.1"/>
    </source>
</evidence>
<protein>
    <submittedName>
        <fullName evidence="1">Uncharacterized protein</fullName>
    </submittedName>
</protein>
<comment type="caution">
    <text evidence="1">The sequence shown here is derived from an EMBL/GenBank/DDBJ whole genome shotgun (WGS) entry which is preliminary data.</text>
</comment>
<proteinExistence type="predicted"/>
<sequence>EAYESLKKEFEEKFLEALRQKTGVNAQVKIDVEKQPQFIEEWQRLQSRLEAQYLTLLDEYKRELAAIK</sequence>
<reference evidence="1" key="1">
    <citation type="journal article" date="2014" name="Front. Microbiol.">
        <title>High frequency of phylogenetically diverse reductive dehalogenase-homologous genes in deep subseafloor sedimentary metagenomes.</title>
        <authorList>
            <person name="Kawai M."/>
            <person name="Futagami T."/>
            <person name="Toyoda A."/>
            <person name="Takaki Y."/>
            <person name="Nishi S."/>
            <person name="Hori S."/>
            <person name="Arai W."/>
            <person name="Tsubouchi T."/>
            <person name="Morono Y."/>
            <person name="Uchiyama I."/>
            <person name="Ito T."/>
            <person name="Fujiyama A."/>
            <person name="Inagaki F."/>
            <person name="Takami H."/>
        </authorList>
    </citation>
    <scope>NUCLEOTIDE SEQUENCE</scope>
    <source>
        <strain evidence="1">Expedition CK06-06</strain>
    </source>
</reference>
<dbReference type="EMBL" id="BARS01002081">
    <property type="protein sequence ID" value="GAF80832.1"/>
    <property type="molecule type" value="Genomic_DNA"/>
</dbReference>
<accession>X0SY25</accession>
<dbReference type="AlphaFoldDB" id="X0SY25"/>